<dbReference type="VEuPathDB" id="VectorBase:ISCW024395"/>
<organism evidence="7">
    <name type="scientific">Ixodes scapularis</name>
    <name type="common">Black-legged tick</name>
    <name type="synonym">Deer tick</name>
    <dbReference type="NCBI Taxonomy" id="6945"/>
    <lineage>
        <taxon>Eukaryota</taxon>
        <taxon>Metazoa</taxon>
        <taxon>Ecdysozoa</taxon>
        <taxon>Arthropoda</taxon>
        <taxon>Chelicerata</taxon>
        <taxon>Arachnida</taxon>
        <taxon>Acari</taxon>
        <taxon>Parasitiformes</taxon>
        <taxon>Ixodida</taxon>
        <taxon>Ixodoidea</taxon>
        <taxon>Ixodidae</taxon>
        <taxon>Ixodinae</taxon>
        <taxon>Ixodes</taxon>
    </lineage>
</organism>
<dbReference type="VEuPathDB" id="VectorBase:ISCP_015745"/>
<sequence length="541" mass="59093">MKATRIPLLLMAICSSCESTNPTARTKNGDVEGLQLNVYGESVHAFLGIPYARPPTGILRFQRPLPKAPWSKVKKTRTFGKRCLQEAPLDVPSDPYAPVPKMGEDCLYLNIWSPATRNNSKAVMVWVHGGEFKEGSSDNPLFDGSVLAATQGVVVVSFNYRLGFLGFLNAVNVNASGNAGLYDQVLALKWIKDNIEAFGGNASRVTLFGEDAGSMAIRLHIFSPVTRGLFQRVIMQGGAFYASRGVESTSRGLLKADALAVEVGCSKSTHSLVSHPHDVLECLKSRPALELISAQAELHLQGIESPLPTYGTEFLPQNPDLIFALKGFTDAEILMGHSDAESRKFIFSVLDGRFESLRKQNNMTVKDGEVALHVLLSALGYRRPSASEIVQQCLGSTQPCDPSGVVEAVERCAKDFAVLCPSVALAYKLADAGLTTYYYAISYIPTDAETYSRNHVDRLTEASLVFGSPSRFPGKYEESDRTFSNMLMHIWAQFAKDGKPPAVHGTLWPPFSEAGPLYVELGPAQKFLKQIETSLCKQSKK</sequence>
<evidence type="ECO:0000256" key="2">
    <source>
        <dbReference type="ARBA" id="ARBA00022487"/>
    </source>
</evidence>
<dbReference type="AlphaFoldDB" id="A0A4D5RKI7"/>
<comment type="similarity">
    <text evidence="1">Belongs to the type-B carboxylesterase/lipase family.</text>
</comment>
<feature type="domain" description="Carboxylesterase type B" evidence="6">
    <location>
        <begin position="22"/>
        <end position="526"/>
    </location>
</feature>
<keyword evidence="2" id="KW-0719">Serine esterase</keyword>
<keyword evidence="5" id="KW-0732">Signal</keyword>
<dbReference type="Gene3D" id="3.40.50.1820">
    <property type="entry name" value="alpha/beta hydrolase"/>
    <property type="match status" value="1"/>
</dbReference>
<feature type="signal peptide" evidence="5">
    <location>
        <begin position="1"/>
        <end position="19"/>
    </location>
</feature>
<dbReference type="Pfam" id="PF00135">
    <property type="entry name" value="COesterase"/>
    <property type="match status" value="1"/>
</dbReference>
<evidence type="ECO:0000256" key="4">
    <source>
        <dbReference type="ARBA" id="ARBA00023180"/>
    </source>
</evidence>
<keyword evidence="4" id="KW-0325">Glycoprotein</keyword>
<dbReference type="PANTHER" id="PTHR43918">
    <property type="entry name" value="ACETYLCHOLINESTERASE"/>
    <property type="match status" value="1"/>
</dbReference>
<evidence type="ECO:0000259" key="6">
    <source>
        <dbReference type="Pfam" id="PF00135"/>
    </source>
</evidence>
<dbReference type="VEuPathDB" id="VectorBase:ISCI024395"/>
<evidence type="ECO:0000256" key="5">
    <source>
        <dbReference type="SAM" id="SignalP"/>
    </source>
</evidence>
<name>A0A4D5RKI7_IXOSC</name>
<evidence type="ECO:0000256" key="1">
    <source>
        <dbReference type="ARBA" id="ARBA00005964"/>
    </source>
</evidence>
<reference evidence="7" key="1">
    <citation type="submission" date="2019-04" db="EMBL/GenBank/DDBJ databases">
        <title>An insight into the mialome of Ixodes scapularis.</title>
        <authorList>
            <person name="Ribeiro J.M."/>
            <person name="Mather T.N."/>
            <person name="Karim S."/>
        </authorList>
    </citation>
    <scope>NUCLEOTIDE SEQUENCE</scope>
</reference>
<dbReference type="InterPro" id="IPR029058">
    <property type="entry name" value="AB_hydrolase_fold"/>
</dbReference>
<dbReference type="OrthoDB" id="408631at2759"/>
<dbReference type="EMBL" id="GHJT01003711">
    <property type="protein sequence ID" value="MOY37682.1"/>
    <property type="molecule type" value="Transcribed_RNA"/>
</dbReference>
<dbReference type="PROSITE" id="PS00941">
    <property type="entry name" value="CARBOXYLESTERASE_B_2"/>
    <property type="match status" value="1"/>
</dbReference>
<dbReference type="InterPro" id="IPR050654">
    <property type="entry name" value="AChE-related_enzymes"/>
</dbReference>
<dbReference type="GO" id="GO:0052689">
    <property type="term" value="F:carboxylic ester hydrolase activity"/>
    <property type="evidence" value="ECO:0007669"/>
    <property type="project" value="UniProtKB-KW"/>
</dbReference>
<protein>
    <submittedName>
        <fullName evidence="7">Putative acetylcholinesterase/butyrylcholinesterase</fullName>
    </submittedName>
</protein>
<dbReference type="SUPFAM" id="SSF53474">
    <property type="entry name" value="alpha/beta-Hydrolases"/>
    <property type="match status" value="1"/>
</dbReference>
<feature type="chain" id="PRO_5020031730" evidence="5">
    <location>
        <begin position="20"/>
        <end position="541"/>
    </location>
</feature>
<evidence type="ECO:0000313" key="7">
    <source>
        <dbReference type="EMBL" id="MOY37682.1"/>
    </source>
</evidence>
<accession>A0A4D5RKI7</accession>
<dbReference type="InterPro" id="IPR002018">
    <property type="entry name" value="CarbesteraseB"/>
</dbReference>
<keyword evidence="3" id="KW-0378">Hydrolase</keyword>
<evidence type="ECO:0000256" key="3">
    <source>
        <dbReference type="ARBA" id="ARBA00022801"/>
    </source>
</evidence>
<proteinExistence type="inferred from homology"/>
<dbReference type="PANTHER" id="PTHR43918:SF4">
    <property type="entry name" value="CARBOXYLIC ESTER HYDROLASE"/>
    <property type="match status" value="1"/>
</dbReference>
<dbReference type="InterPro" id="IPR019819">
    <property type="entry name" value="Carboxylesterase_B_CS"/>
</dbReference>
<dbReference type="FunFam" id="3.40.50.1820:FF:001171">
    <property type="entry name" value="Carboxylic ester hydrolase"/>
    <property type="match status" value="1"/>
</dbReference>